<dbReference type="AlphaFoldDB" id="A0A445MUA0"/>
<dbReference type="Pfam" id="PF01206">
    <property type="entry name" value="TusA"/>
    <property type="match status" value="1"/>
</dbReference>
<dbReference type="Gene3D" id="3.30.110.40">
    <property type="entry name" value="TusA-like domain"/>
    <property type="match status" value="1"/>
</dbReference>
<dbReference type="SUPFAM" id="SSF64307">
    <property type="entry name" value="SirA-like"/>
    <property type="match status" value="1"/>
</dbReference>
<proteinExistence type="predicted"/>
<evidence type="ECO:0000313" key="2">
    <source>
        <dbReference type="EMBL" id="SPD72979.1"/>
    </source>
</evidence>
<accession>A0A445MUA0</accession>
<organism evidence="2">
    <name type="scientific">uncultured Desulfobacterium sp</name>
    <dbReference type="NCBI Taxonomy" id="201089"/>
    <lineage>
        <taxon>Bacteria</taxon>
        <taxon>Pseudomonadati</taxon>
        <taxon>Thermodesulfobacteriota</taxon>
        <taxon>Desulfobacteria</taxon>
        <taxon>Desulfobacterales</taxon>
        <taxon>Desulfobacteriaceae</taxon>
        <taxon>Desulfobacterium</taxon>
        <taxon>environmental samples</taxon>
    </lineage>
</organism>
<gene>
    <name evidence="2" type="ORF">PITCH_A1630001</name>
</gene>
<dbReference type="SUPFAM" id="SSF75169">
    <property type="entry name" value="DsrEFH-like"/>
    <property type="match status" value="1"/>
</dbReference>
<dbReference type="InterPro" id="IPR003787">
    <property type="entry name" value="Sulphur_relay_DsrE/F-like"/>
</dbReference>
<dbReference type="InterPro" id="IPR036868">
    <property type="entry name" value="TusA-like_sf"/>
</dbReference>
<protein>
    <recommendedName>
        <fullName evidence="1">UPF0033 domain-containing protein</fullName>
    </recommendedName>
</protein>
<dbReference type="CDD" id="cd03421">
    <property type="entry name" value="SirA_like_N"/>
    <property type="match status" value="1"/>
</dbReference>
<evidence type="ECO:0000259" key="1">
    <source>
        <dbReference type="Pfam" id="PF01206"/>
    </source>
</evidence>
<dbReference type="InterPro" id="IPR027396">
    <property type="entry name" value="DsrEFH-like"/>
</dbReference>
<feature type="domain" description="UPF0033" evidence="1">
    <location>
        <begin position="27"/>
        <end position="90"/>
    </location>
</feature>
<dbReference type="InterPro" id="IPR001455">
    <property type="entry name" value="TusA-like"/>
</dbReference>
<dbReference type="InterPro" id="IPR019870">
    <property type="entry name" value="Se_metab_YedF"/>
</dbReference>
<reference evidence="2" key="1">
    <citation type="submission" date="2018-01" db="EMBL/GenBank/DDBJ databases">
        <authorList>
            <person name="Regsiter A."/>
            <person name="William W."/>
        </authorList>
    </citation>
    <scope>NUCLEOTIDE SEQUENCE</scope>
    <source>
        <strain evidence="2">TRIP AH-1</strain>
    </source>
</reference>
<dbReference type="Pfam" id="PF02635">
    <property type="entry name" value="DsrE"/>
    <property type="match status" value="1"/>
</dbReference>
<sequence length="222" mass="24541">MEYSTNSTFKIKNSTLRIIRGYKMATVIDARGLACPGPVLKTKQSIDKESPDDIRIMVDNEAARQNVSRFLQTQGYTVSVRKEGGDLEIRGIREGGASISCSSYAEVHPDQKKIMVMVTTDRIGHGDDELGARLMTAFLKTLKEMGSELWRLVFLNNAVKLTIEGSPVLDTLKDLADTGVTILVCGTCLDHFKLLEQKRVGDTTNMLDIVTSMQLADKVINI</sequence>
<name>A0A445MUA0_9BACT</name>
<dbReference type="NCBIfam" id="TIGR03527">
    <property type="entry name" value="selenium_YedF"/>
    <property type="match status" value="1"/>
</dbReference>
<dbReference type="EMBL" id="OJIN01000072">
    <property type="protein sequence ID" value="SPD72979.1"/>
    <property type="molecule type" value="Genomic_DNA"/>
</dbReference>